<keyword evidence="1" id="KW-1015">Disulfide bond</keyword>
<name>A0A7K5H682_9AVES</name>
<feature type="domain" description="Ig-like" evidence="3">
    <location>
        <begin position="110"/>
        <end position="181"/>
    </location>
</feature>
<accession>A0A7K5H682</accession>
<evidence type="ECO:0000256" key="1">
    <source>
        <dbReference type="ARBA" id="ARBA00023157"/>
    </source>
</evidence>
<dbReference type="InterPro" id="IPR050412">
    <property type="entry name" value="Ig-like_Receptors_ImmuneReg"/>
</dbReference>
<keyword evidence="2" id="KW-0812">Transmembrane</keyword>
<dbReference type="Proteomes" id="UP000541181">
    <property type="component" value="Unassembled WGS sequence"/>
</dbReference>
<feature type="non-terminal residue" evidence="4">
    <location>
        <position position="1"/>
    </location>
</feature>
<dbReference type="InterPro" id="IPR036179">
    <property type="entry name" value="Ig-like_dom_sf"/>
</dbReference>
<keyword evidence="2" id="KW-0472">Membrane</keyword>
<dbReference type="EMBL" id="VZRC01001715">
    <property type="protein sequence ID" value="NWS64847.1"/>
    <property type="molecule type" value="Genomic_DNA"/>
</dbReference>
<evidence type="ECO:0000256" key="2">
    <source>
        <dbReference type="SAM" id="Phobius"/>
    </source>
</evidence>
<gene>
    <name evidence="4" type="primary">Igsf1_1</name>
    <name evidence="4" type="ORF">CHUBUR_R15396</name>
</gene>
<protein>
    <submittedName>
        <fullName evidence="4">IGSF1 protein</fullName>
    </submittedName>
</protein>
<dbReference type="InterPro" id="IPR007110">
    <property type="entry name" value="Ig-like_dom"/>
</dbReference>
<evidence type="ECO:0000313" key="4">
    <source>
        <dbReference type="EMBL" id="NWS64847.1"/>
    </source>
</evidence>
<dbReference type="GO" id="GO:0002764">
    <property type="term" value="P:immune response-regulating signaling pathway"/>
    <property type="evidence" value="ECO:0007669"/>
    <property type="project" value="TreeGrafter"/>
</dbReference>
<dbReference type="PANTHER" id="PTHR11738">
    <property type="entry name" value="MHC CLASS I NK CELL RECEPTOR"/>
    <property type="match status" value="1"/>
</dbReference>
<evidence type="ECO:0000313" key="5">
    <source>
        <dbReference type="Proteomes" id="UP000541181"/>
    </source>
</evidence>
<feature type="non-terminal residue" evidence="4">
    <location>
        <position position="369"/>
    </location>
</feature>
<comment type="caution">
    <text evidence="4">The sequence shown here is derived from an EMBL/GenBank/DDBJ whole genome shotgun (WGS) entry which is preliminary data.</text>
</comment>
<keyword evidence="2" id="KW-1133">Transmembrane helix</keyword>
<dbReference type="Gene3D" id="2.60.40.10">
    <property type="entry name" value="Immunoglobulins"/>
    <property type="match status" value="3"/>
</dbReference>
<dbReference type="SMART" id="SM00409">
    <property type="entry name" value="IG"/>
    <property type="match status" value="3"/>
</dbReference>
<evidence type="ECO:0000259" key="3">
    <source>
        <dbReference type="PROSITE" id="PS50835"/>
    </source>
</evidence>
<keyword evidence="5" id="KW-1185">Reference proteome</keyword>
<proteinExistence type="predicted"/>
<dbReference type="SUPFAM" id="SSF48726">
    <property type="entry name" value="Immunoglobulin"/>
    <property type="match status" value="3"/>
</dbReference>
<organism evidence="4 5">
    <name type="scientific">Chunga burmeisteri</name>
    <name type="common">Black-legged seriema</name>
    <dbReference type="NCBI Taxonomy" id="1352770"/>
    <lineage>
        <taxon>Eukaryota</taxon>
        <taxon>Metazoa</taxon>
        <taxon>Chordata</taxon>
        <taxon>Craniata</taxon>
        <taxon>Vertebrata</taxon>
        <taxon>Euteleostomi</taxon>
        <taxon>Archelosauria</taxon>
        <taxon>Archosauria</taxon>
        <taxon>Dinosauria</taxon>
        <taxon>Saurischia</taxon>
        <taxon>Theropoda</taxon>
        <taxon>Coelurosauria</taxon>
        <taxon>Aves</taxon>
        <taxon>Neognathae</taxon>
        <taxon>Neoaves</taxon>
        <taxon>Telluraves</taxon>
        <taxon>Australaves</taxon>
        <taxon>Cariamiformes</taxon>
        <taxon>Cariamidae</taxon>
        <taxon>Chunga</taxon>
    </lineage>
</organism>
<dbReference type="PANTHER" id="PTHR11738:SF186">
    <property type="entry name" value="OSTEOCLAST-ASSOCIATED IMMUNOGLOBULIN-LIKE RECEPTOR"/>
    <property type="match status" value="1"/>
</dbReference>
<reference evidence="4 5" key="1">
    <citation type="submission" date="2019-09" db="EMBL/GenBank/DDBJ databases">
        <title>Bird 10,000 Genomes (B10K) Project - Family phase.</title>
        <authorList>
            <person name="Zhang G."/>
        </authorList>
    </citation>
    <scope>NUCLEOTIDE SEQUENCE [LARGE SCALE GENOMIC DNA]</scope>
    <source>
        <strain evidence="4">B10K-CU-031-22</strain>
    </source>
</reference>
<dbReference type="AlphaFoldDB" id="A0A7K5H682"/>
<dbReference type="OrthoDB" id="6151406at2759"/>
<feature type="transmembrane region" description="Helical" evidence="2">
    <location>
        <begin position="314"/>
        <end position="339"/>
    </location>
</feature>
<dbReference type="PROSITE" id="PS50835">
    <property type="entry name" value="IG_LIKE"/>
    <property type="match status" value="1"/>
</dbReference>
<dbReference type="InterPro" id="IPR003599">
    <property type="entry name" value="Ig_sub"/>
</dbReference>
<sequence>PSSPDLPPPPNITVTPEKMEYLIGDTVSIRCVAPWSKEKMQGFQFLGTGGWAVDVRTTKRTYTYRFTITRPKDGGWHACTYTVINQFRRLVRSQESKSIVINVKDHPPQPTLTLESSNGVVIEGQPLIFLCTAPTGVTERRFHFYKENIEIINRTEVTSENTQAQFQVVESGWDHTGNFTCGYEEKMEERWIPSYPSQTVEVFVKEVAPAPHLGVEPPSGVVSEDYPFRLTCTAFRDDFRLRFHFYRNGVEIPPGHVGSKIRNIGNFSELFFPQSPKKFSGKFSCGLEEEVGGTWVSSPQSETVDVIVKVRSHFIPLVAGIAVGVAALLLGLLLAICLCRRRRAGVHWKGLHNKDDPSSFPMAIVTNDS</sequence>
<dbReference type="InterPro" id="IPR013783">
    <property type="entry name" value="Ig-like_fold"/>
</dbReference>